<evidence type="ECO:0000313" key="1">
    <source>
        <dbReference type="EMBL" id="MBX37632.1"/>
    </source>
</evidence>
<reference evidence="1" key="1">
    <citation type="submission" date="2018-02" db="EMBL/GenBank/DDBJ databases">
        <title>Rhizophora mucronata_Transcriptome.</title>
        <authorList>
            <person name="Meera S.P."/>
            <person name="Sreeshan A."/>
            <person name="Augustine A."/>
        </authorList>
    </citation>
    <scope>NUCLEOTIDE SEQUENCE</scope>
    <source>
        <tissue evidence="1">Leaf</tissue>
    </source>
</reference>
<accession>A0A2P2N554</accession>
<dbReference type="AlphaFoldDB" id="A0A2P2N554"/>
<sequence>MCQHKKEERWMLRGLHGGIIETIYGVPTIRSQGIQRKVAGS</sequence>
<proteinExistence type="predicted"/>
<dbReference type="EMBL" id="GGEC01057148">
    <property type="protein sequence ID" value="MBX37632.1"/>
    <property type="molecule type" value="Transcribed_RNA"/>
</dbReference>
<name>A0A2P2N554_RHIMU</name>
<protein>
    <submittedName>
        <fullName evidence="1">Uncharacterized protein</fullName>
    </submittedName>
</protein>
<organism evidence="1">
    <name type="scientific">Rhizophora mucronata</name>
    <name type="common">Asiatic mangrove</name>
    <dbReference type="NCBI Taxonomy" id="61149"/>
    <lineage>
        <taxon>Eukaryota</taxon>
        <taxon>Viridiplantae</taxon>
        <taxon>Streptophyta</taxon>
        <taxon>Embryophyta</taxon>
        <taxon>Tracheophyta</taxon>
        <taxon>Spermatophyta</taxon>
        <taxon>Magnoliopsida</taxon>
        <taxon>eudicotyledons</taxon>
        <taxon>Gunneridae</taxon>
        <taxon>Pentapetalae</taxon>
        <taxon>rosids</taxon>
        <taxon>fabids</taxon>
        <taxon>Malpighiales</taxon>
        <taxon>Rhizophoraceae</taxon>
        <taxon>Rhizophora</taxon>
    </lineage>
</organism>